<keyword evidence="1" id="KW-0812">Transmembrane</keyword>
<sequence length="53" mass="6098">MLARQTGLTRSQVSFSFFFGYDVFLIATLTFLESLAFLNIKKRGLLQRIILLV</sequence>
<keyword evidence="1" id="KW-0472">Membrane</keyword>
<feature type="transmembrane region" description="Helical" evidence="1">
    <location>
        <begin position="15"/>
        <end position="38"/>
    </location>
</feature>
<proteinExistence type="predicted"/>
<keyword evidence="1" id="KW-1133">Transmembrane helix</keyword>
<dbReference type="AlphaFoldDB" id="A0A0A8Z1L8"/>
<evidence type="ECO:0000256" key="1">
    <source>
        <dbReference type="SAM" id="Phobius"/>
    </source>
</evidence>
<reference evidence="2" key="2">
    <citation type="journal article" date="2015" name="Data Brief">
        <title>Shoot transcriptome of the giant reed, Arundo donax.</title>
        <authorList>
            <person name="Barrero R.A."/>
            <person name="Guerrero F.D."/>
            <person name="Moolhuijzen P."/>
            <person name="Goolsby J.A."/>
            <person name="Tidwell J."/>
            <person name="Bellgard S.E."/>
            <person name="Bellgard M.I."/>
        </authorList>
    </citation>
    <scope>NUCLEOTIDE SEQUENCE</scope>
    <source>
        <tissue evidence="2">Shoot tissue taken approximately 20 cm above the soil surface</tissue>
    </source>
</reference>
<organism evidence="2">
    <name type="scientific">Arundo donax</name>
    <name type="common">Giant reed</name>
    <name type="synonym">Donax arundinaceus</name>
    <dbReference type="NCBI Taxonomy" id="35708"/>
    <lineage>
        <taxon>Eukaryota</taxon>
        <taxon>Viridiplantae</taxon>
        <taxon>Streptophyta</taxon>
        <taxon>Embryophyta</taxon>
        <taxon>Tracheophyta</taxon>
        <taxon>Spermatophyta</taxon>
        <taxon>Magnoliopsida</taxon>
        <taxon>Liliopsida</taxon>
        <taxon>Poales</taxon>
        <taxon>Poaceae</taxon>
        <taxon>PACMAD clade</taxon>
        <taxon>Arundinoideae</taxon>
        <taxon>Arundineae</taxon>
        <taxon>Arundo</taxon>
    </lineage>
</organism>
<reference evidence="2" key="1">
    <citation type="submission" date="2014-09" db="EMBL/GenBank/DDBJ databases">
        <authorList>
            <person name="Magalhaes I.L.F."/>
            <person name="Oliveira U."/>
            <person name="Santos F.R."/>
            <person name="Vidigal T.H.D.A."/>
            <person name="Brescovit A.D."/>
            <person name="Santos A.J."/>
        </authorList>
    </citation>
    <scope>NUCLEOTIDE SEQUENCE</scope>
    <source>
        <tissue evidence="2">Shoot tissue taken approximately 20 cm above the soil surface</tissue>
    </source>
</reference>
<name>A0A0A8Z1L8_ARUDO</name>
<evidence type="ECO:0000313" key="2">
    <source>
        <dbReference type="EMBL" id="JAD30600.1"/>
    </source>
</evidence>
<protein>
    <submittedName>
        <fullName evidence="2">Uncharacterized protein</fullName>
    </submittedName>
</protein>
<dbReference type="EMBL" id="GBRH01267295">
    <property type="protein sequence ID" value="JAD30600.1"/>
    <property type="molecule type" value="Transcribed_RNA"/>
</dbReference>
<accession>A0A0A8Z1L8</accession>